<accession>A0A830E5T9</accession>
<dbReference type="AlphaFoldDB" id="A0A830E5T9"/>
<gene>
    <name evidence="1" type="ORF">GCM10007209_37890</name>
</gene>
<sequence length="97" mass="10695">MTSQDNDSPFAFFDEDGGWVTMTTLKNEMGPFETSARETVESLEAAGIVNVRRGDDGRPVTVQLSAFADDLVNAESDAEALEVYRAHDKEPPDNLRE</sequence>
<protein>
    <submittedName>
        <fullName evidence="1">Uncharacterized protein</fullName>
    </submittedName>
</protein>
<reference evidence="1" key="2">
    <citation type="submission" date="2020-09" db="EMBL/GenBank/DDBJ databases">
        <authorList>
            <person name="Sun Q."/>
            <person name="Sedlacek I."/>
        </authorList>
    </citation>
    <scope>NUCLEOTIDE SEQUENCE</scope>
    <source>
        <strain evidence="1">CCM 7217</strain>
    </source>
</reference>
<dbReference type="EMBL" id="BMCI01000010">
    <property type="protein sequence ID" value="GGC72391.1"/>
    <property type="molecule type" value="Genomic_DNA"/>
</dbReference>
<evidence type="ECO:0000313" key="2">
    <source>
        <dbReference type="Proteomes" id="UP000646833"/>
    </source>
</evidence>
<comment type="caution">
    <text evidence="1">The sequence shown here is derived from an EMBL/GenBank/DDBJ whole genome shotgun (WGS) entry which is preliminary data.</text>
</comment>
<organism evidence="1 2">
    <name type="scientific">Haloferax sulfurifontis</name>
    <dbReference type="NCBI Taxonomy" id="255616"/>
    <lineage>
        <taxon>Archaea</taxon>
        <taxon>Methanobacteriati</taxon>
        <taxon>Methanobacteriota</taxon>
        <taxon>Stenosarchaea group</taxon>
        <taxon>Halobacteria</taxon>
        <taxon>Halobacteriales</taxon>
        <taxon>Haloferacaceae</taxon>
        <taxon>Haloferax</taxon>
    </lineage>
</organism>
<proteinExistence type="predicted"/>
<dbReference type="Proteomes" id="UP000646833">
    <property type="component" value="Unassembled WGS sequence"/>
</dbReference>
<dbReference type="RefSeq" id="WP_007274014.1">
    <property type="nucleotide sequence ID" value="NZ_BMCI01000010.1"/>
</dbReference>
<name>A0A830E5T9_9EURY</name>
<reference evidence="1" key="1">
    <citation type="journal article" date="2014" name="Int. J. Syst. Evol. Microbiol.">
        <title>Complete genome sequence of Corynebacterium casei LMG S-19264T (=DSM 44701T), isolated from a smear-ripened cheese.</title>
        <authorList>
            <consortium name="US DOE Joint Genome Institute (JGI-PGF)"/>
            <person name="Walter F."/>
            <person name="Albersmeier A."/>
            <person name="Kalinowski J."/>
            <person name="Ruckert C."/>
        </authorList>
    </citation>
    <scope>NUCLEOTIDE SEQUENCE</scope>
    <source>
        <strain evidence="1">CCM 7217</strain>
    </source>
</reference>
<evidence type="ECO:0000313" key="1">
    <source>
        <dbReference type="EMBL" id="GGC72391.1"/>
    </source>
</evidence>